<evidence type="ECO:0008006" key="4">
    <source>
        <dbReference type="Google" id="ProtNLM"/>
    </source>
</evidence>
<organism evidence="2 3">
    <name type="scientific">Verticillium longisporum</name>
    <name type="common">Verticillium dahliae var. longisporum</name>
    <dbReference type="NCBI Taxonomy" id="100787"/>
    <lineage>
        <taxon>Eukaryota</taxon>
        <taxon>Fungi</taxon>
        <taxon>Dikarya</taxon>
        <taxon>Ascomycota</taxon>
        <taxon>Pezizomycotina</taxon>
        <taxon>Sordariomycetes</taxon>
        <taxon>Hypocreomycetidae</taxon>
        <taxon>Glomerellales</taxon>
        <taxon>Plectosphaerellaceae</taxon>
        <taxon>Verticillium</taxon>
    </lineage>
</organism>
<dbReference type="GO" id="GO:0005847">
    <property type="term" value="C:mRNA cleavage and polyadenylation specificity factor complex"/>
    <property type="evidence" value="ECO:0007669"/>
    <property type="project" value="TreeGrafter"/>
</dbReference>
<evidence type="ECO:0000256" key="1">
    <source>
        <dbReference type="SAM" id="MobiDB-lite"/>
    </source>
</evidence>
<dbReference type="PANTHER" id="PTHR15245">
    <property type="entry name" value="SYMPLEKIN-RELATED"/>
    <property type="match status" value="1"/>
</dbReference>
<evidence type="ECO:0000313" key="3">
    <source>
        <dbReference type="Proteomes" id="UP000045706"/>
    </source>
</evidence>
<reference evidence="3" key="1">
    <citation type="submission" date="2015-05" db="EMBL/GenBank/DDBJ databases">
        <authorList>
            <person name="Fogelqvist Johan"/>
        </authorList>
    </citation>
    <scope>NUCLEOTIDE SEQUENCE [LARGE SCALE GENOMIC DNA]</scope>
</reference>
<feature type="region of interest" description="Disordered" evidence="1">
    <location>
        <begin position="67"/>
        <end position="86"/>
    </location>
</feature>
<evidence type="ECO:0000313" key="2">
    <source>
        <dbReference type="EMBL" id="CRK15367.1"/>
    </source>
</evidence>
<dbReference type="PANTHER" id="PTHR15245:SF20">
    <property type="entry name" value="SYMPLEKIN"/>
    <property type="match status" value="1"/>
</dbReference>
<gene>
    <name evidence="2" type="ORF">BN1723_017421</name>
</gene>
<proteinExistence type="predicted"/>
<sequence length="208" mass="22466">MQDHLHISGRSTKLNYDSVAEAVDEDGARNMLATAGFGEEGLERARVADLRAVGVGTTISAEAVLEQSYPAGHQPGQGGGEESKKGPTFKLIDGFSQYLHAQDKVLTRFLGEVPDLSPTILARIKLICRDPSVVPLVLTSLLYVVMMRPPAKEMALDTVQDIWVEYEEARPLASKYLNKFRPAFVESATRDTEEASAPAPAPVAAVAT</sequence>
<dbReference type="InterPro" id="IPR021850">
    <property type="entry name" value="Symplekin/Pta1"/>
</dbReference>
<name>A0A0G4L045_VERLO</name>
<dbReference type="AlphaFoldDB" id="A0A0G4L045"/>
<dbReference type="EMBL" id="CVQI01005903">
    <property type="protein sequence ID" value="CRK15367.1"/>
    <property type="molecule type" value="Genomic_DNA"/>
</dbReference>
<accession>A0A0G4L045</accession>
<dbReference type="Proteomes" id="UP000045706">
    <property type="component" value="Unassembled WGS sequence"/>
</dbReference>
<protein>
    <recommendedName>
        <fullName evidence="4">Symplekin C-terminal domain-containing protein</fullName>
    </recommendedName>
</protein>